<dbReference type="InterPro" id="IPR011004">
    <property type="entry name" value="Trimer_LpxA-like_sf"/>
</dbReference>
<protein>
    <recommendedName>
        <fullName evidence="3">PglD N-terminal domain-containing protein</fullName>
    </recommendedName>
</protein>
<gene>
    <name evidence="4" type="ORF">A3J46_05495</name>
</gene>
<evidence type="ECO:0000259" key="3">
    <source>
        <dbReference type="Pfam" id="PF17836"/>
    </source>
</evidence>
<dbReference type="Pfam" id="PF17836">
    <property type="entry name" value="PglD_N"/>
    <property type="match status" value="1"/>
</dbReference>
<name>A0A1F8FBV3_9BACT</name>
<dbReference type="Proteomes" id="UP000177167">
    <property type="component" value="Unassembled WGS sequence"/>
</dbReference>
<evidence type="ECO:0000256" key="1">
    <source>
        <dbReference type="PIRSR" id="PIRSR620019-1"/>
    </source>
</evidence>
<dbReference type="PANTHER" id="PTHR43300:SF7">
    <property type="entry name" value="UDP-N-ACETYLBACILLOSAMINE N-ACETYLTRANSFERASE"/>
    <property type="match status" value="1"/>
</dbReference>
<accession>A0A1F8FBV3</accession>
<dbReference type="AlphaFoldDB" id="A0A1F8FBV3"/>
<comment type="caution">
    <text evidence="4">The sequence shown here is derived from an EMBL/GenBank/DDBJ whole genome shotgun (WGS) entry which is preliminary data.</text>
</comment>
<evidence type="ECO:0000313" key="4">
    <source>
        <dbReference type="EMBL" id="OGN10633.1"/>
    </source>
</evidence>
<dbReference type="Gene3D" id="2.160.10.10">
    <property type="entry name" value="Hexapeptide repeat proteins"/>
    <property type="match status" value="1"/>
</dbReference>
<dbReference type="PANTHER" id="PTHR43300">
    <property type="entry name" value="ACETYLTRANSFERASE"/>
    <property type="match status" value="1"/>
</dbReference>
<dbReference type="SUPFAM" id="SSF51161">
    <property type="entry name" value="Trimeric LpxA-like enzymes"/>
    <property type="match status" value="1"/>
</dbReference>
<dbReference type="InterPro" id="IPR041561">
    <property type="entry name" value="PglD_N"/>
</dbReference>
<dbReference type="NCBIfam" id="TIGR03570">
    <property type="entry name" value="NeuD_NnaD"/>
    <property type="match status" value="1"/>
</dbReference>
<feature type="domain" description="PglD N-terminal" evidence="3">
    <location>
        <begin position="3"/>
        <end position="85"/>
    </location>
</feature>
<organism evidence="4 5">
    <name type="scientific">Candidatus Yanofskybacteria bacterium RIFCSPHIGHO2_02_FULL_41_11</name>
    <dbReference type="NCBI Taxonomy" id="1802675"/>
    <lineage>
        <taxon>Bacteria</taxon>
        <taxon>Candidatus Yanofskyibacteriota</taxon>
    </lineage>
</organism>
<evidence type="ECO:0000256" key="2">
    <source>
        <dbReference type="PIRSR" id="PIRSR620019-2"/>
    </source>
</evidence>
<feature type="site" description="Increases basicity of active site His" evidence="1">
    <location>
        <position position="144"/>
    </location>
</feature>
<dbReference type="CDD" id="cd03360">
    <property type="entry name" value="LbH_AT_putative"/>
    <property type="match status" value="1"/>
</dbReference>
<dbReference type="EMBL" id="MGJP01000003">
    <property type="protein sequence ID" value="OGN10633.1"/>
    <property type="molecule type" value="Genomic_DNA"/>
</dbReference>
<feature type="binding site" evidence="2">
    <location>
        <position position="74"/>
    </location>
    <ligand>
        <name>substrate</name>
    </ligand>
</feature>
<sequence>MGLVILGAGGLAREVLQLVKDIYAIGKFEGICPVGFIDEDESNHGKIIHGLPVLGGFEWLLKASPQLDLAMGVGFPRVRKKFIDNLENLGLQFRFPILIHPTAHIGDNVKFGYGAQVMMHNSITVDITMGNCVLINQGCSIGHDTVIEDFACLSPHCVISGHSYICEGADLGSNVVTRPGIRVGAWSVIGLQSGVVKDIPEKVVAVGCPAKPIKAIE</sequence>
<feature type="active site" description="Proton acceptor" evidence="1">
    <location>
        <position position="143"/>
    </location>
</feature>
<evidence type="ECO:0000313" key="5">
    <source>
        <dbReference type="Proteomes" id="UP000177167"/>
    </source>
</evidence>
<dbReference type="Gene3D" id="3.40.50.20">
    <property type="match status" value="1"/>
</dbReference>
<dbReference type="InterPro" id="IPR020019">
    <property type="entry name" value="AcTrfase_PglD-like"/>
</dbReference>
<dbReference type="InterPro" id="IPR050179">
    <property type="entry name" value="Trans_hexapeptide_repeat"/>
</dbReference>
<proteinExistence type="predicted"/>
<reference evidence="4 5" key="1">
    <citation type="journal article" date="2016" name="Nat. Commun.">
        <title>Thousands of microbial genomes shed light on interconnected biogeochemical processes in an aquifer system.</title>
        <authorList>
            <person name="Anantharaman K."/>
            <person name="Brown C.T."/>
            <person name="Hug L.A."/>
            <person name="Sharon I."/>
            <person name="Castelle C.J."/>
            <person name="Probst A.J."/>
            <person name="Thomas B.C."/>
            <person name="Singh A."/>
            <person name="Wilkins M.J."/>
            <person name="Karaoz U."/>
            <person name="Brodie E.L."/>
            <person name="Williams K.H."/>
            <person name="Hubbard S.S."/>
            <person name="Banfield J.F."/>
        </authorList>
    </citation>
    <scope>NUCLEOTIDE SEQUENCE [LARGE SCALE GENOMIC DNA]</scope>
</reference>